<dbReference type="EMBL" id="JXTC01000007">
    <property type="protein sequence ID" value="POO01646.1"/>
    <property type="molecule type" value="Genomic_DNA"/>
</dbReference>
<sequence length="154" mass="17722">MVVLLRKTLSNSDCKALKIPARDARRLRELVGFHEEPRLGHFQIALFDGSTVLPMMLRFREKENAGAFLWEVFWKIFARERGLRPRDHIVISTFNRALIPHNLLHDIRPGTPDAAVWCIKGKRNGGVRILTLYVPPLPAPPHHQADHQELEVQD</sequence>
<dbReference type="InParanoid" id="A0A2P5FV25"/>
<keyword evidence="2" id="KW-1185">Reference proteome</keyword>
<reference evidence="2" key="1">
    <citation type="submission" date="2016-06" db="EMBL/GenBank/DDBJ databases">
        <title>Parallel loss of symbiosis genes in relatives of nitrogen-fixing non-legume Parasponia.</title>
        <authorList>
            <person name="Van Velzen R."/>
            <person name="Holmer R."/>
            <person name="Bu F."/>
            <person name="Rutten L."/>
            <person name="Van Zeijl A."/>
            <person name="Liu W."/>
            <person name="Santuari L."/>
            <person name="Cao Q."/>
            <person name="Sharma T."/>
            <person name="Shen D."/>
            <person name="Roswanjaya Y."/>
            <person name="Wardhani T."/>
            <person name="Kalhor M.S."/>
            <person name="Jansen J."/>
            <person name="Van den Hoogen J."/>
            <person name="Gungor B."/>
            <person name="Hartog M."/>
            <person name="Hontelez J."/>
            <person name="Verver J."/>
            <person name="Yang W.-C."/>
            <person name="Schijlen E."/>
            <person name="Repin R."/>
            <person name="Schilthuizen M."/>
            <person name="Schranz E."/>
            <person name="Heidstra R."/>
            <person name="Miyata K."/>
            <person name="Fedorova E."/>
            <person name="Kohlen W."/>
            <person name="Bisseling T."/>
            <person name="Smit S."/>
            <person name="Geurts R."/>
        </authorList>
    </citation>
    <scope>NUCLEOTIDE SEQUENCE [LARGE SCALE GENOMIC DNA]</scope>
    <source>
        <strain evidence="2">cv. RG33-2</strain>
    </source>
</reference>
<organism evidence="1 2">
    <name type="scientific">Trema orientale</name>
    <name type="common">Charcoal tree</name>
    <name type="synonym">Celtis orientalis</name>
    <dbReference type="NCBI Taxonomy" id="63057"/>
    <lineage>
        <taxon>Eukaryota</taxon>
        <taxon>Viridiplantae</taxon>
        <taxon>Streptophyta</taxon>
        <taxon>Embryophyta</taxon>
        <taxon>Tracheophyta</taxon>
        <taxon>Spermatophyta</taxon>
        <taxon>Magnoliopsida</taxon>
        <taxon>eudicotyledons</taxon>
        <taxon>Gunneridae</taxon>
        <taxon>Pentapetalae</taxon>
        <taxon>rosids</taxon>
        <taxon>fabids</taxon>
        <taxon>Rosales</taxon>
        <taxon>Cannabaceae</taxon>
        <taxon>Trema</taxon>
    </lineage>
</organism>
<evidence type="ECO:0000313" key="2">
    <source>
        <dbReference type="Proteomes" id="UP000237000"/>
    </source>
</evidence>
<dbReference type="AlphaFoldDB" id="A0A2P5FV25"/>
<protein>
    <submittedName>
        <fullName evidence="1">Uncharacterized protein</fullName>
    </submittedName>
</protein>
<comment type="caution">
    <text evidence="1">The sequence shown here is derived from an EMBL/GenBank/DDBJ whole genome shotgun (WGS) entry which is preliminary data.</text>
</comment>
<gene>
    <name evidence="1" type="ORF">TorRG33x02_024230</name>
</gene>
<proteinExistence type="predicted"/>
<evidence type="ECO:0000313" key="1">
    <source>
        <dbReference type="EMBL" id="POO01646.1"/>
    </source>
</evidence>
<accession>A0A2P5FV25</accession>
<dbReference type="Proteomes" id="UP000237000">
    <property type="component" value="Unassembled WGS sequence"/>
</dbReference>
<name>A0A2P5FV25_TREOI</name>